<evidence type="ECO:0000259" key="1">
    <source>
        <dbReference type="Pfam" id="PF00117"/>
    </source>
</evidence>
<dbReference type="Pfam" id="PF00117">
    <property type="entry name" value="GATase"/>
    <property type="match status" value="1"/>
</dbReference>
<sequence length="259" mass="27388">MGGEWRAGAARGLASAAVRPFLLLASRPEDEAADDEYAAFLRATGLDEPQLRRVRLEAGPMPPLDLGAHAGVFLGGGPFNSSDPAEAKSAVQRRVEAELSALLDEVVARDLPFLGACYGIGTLGVHQGGVVDRTHGEPISCVPVSLTGAGRADPLLDGVPEVFDALVGHKEACRVLPSSAVLLATSPACPVQMFRVGRNVYATQFHPELDVPGVVTRVRVYQHAGYFPPAEMEDLIGRISRAEVSAPSRLLANFVARYG</sequence>
<accession>A0A239EC29</accession>
<dbReference type="PROSITE" id="PS51273">
    <property type="entry name" value="GATASE_TYPE_1"/>
    <property type="match status" value="1"/>
</dbReference>
<dbReference type="NCBIfam" id="NF005743">
    <property type="entry name" value="PRK07567.1"/>
    <property type="match status" value="1"/>
</dbReference>
<dbReference type="GO" id="GO:0005829">
    <property type="term" value="C:cytosol"/>
    <property type="evidence" value="ECO:0007669"/>
    <property type="project" value="TreeGrafter"/>
</dbReference>
<dbReference type="PANTHER" id="PTHR42695:SF5">
    <property type="entry name" value="GLUTAMINE AMIDOTRANSFERASE YLR126C-RELATED"/>
    <property type="match status" value="1"/>
</dbReference>
<dbReference type="InterPro" id="IPR029062">
    <property type="entry name" value="Class_I_gatase-like"/>
</dbReference>
<dbReference type="EMBL" id="FZOO01000004">
    <property type="protein sequence ID" value="SNS42157.1"/>
    <property type="molecule type" value="Genomic_DNA"/>
</dbReference>
<feature type="domain" description="Glutamine amidotransferase" evidence="1">
    <location>
        <begin position="70"/>
        <end position="209"/>
    </location>
</feature>
<dbReference type="InterPro" id="IPR017926">
    <property type="entry name" value="GATASE"/>
</dbReference>
<organism evidence="2 3">
    <name type="scientific">Geodermatophilus pulveris</name>
    <dbReference type="NCBI Taxonomy" id="1564159"/>
    <lineage>
        <taxon>Bacteria</taxon>
        <taxon>Bacillati</taxon>
        <taxon>Actinomycetota</taxon>
        <taxon>Actinomycetes</taxon>
        <taxon>Geodermatophilales</taxon>
        <taxon>Geodermatophilaceae</taxon>
        <taxon>Geodermatophilus</taxon>
    </lineage>
</organism>
<reference evidence="3" key="1">
    <citation type="submission" date="2017-06" db="EMBL/GenBank/DDBJ databases">
        <authorList>
            <person name="Varghese N."/>
            <person name="Submissions S."/>
        </authorList>
    </citation>
    <scope>NUCLEOTIDE SEQUENCE [LARGE SCALE GENOMIC DNA]</scope>
    <source>
        <strain evidence="3">DSM 46839</strain>
    </source>
</reference>
<keyword evidence="3" id="KW-1185">Reference proteome</keyword>
<dbReference type="Gene3D" id="3.40.50.880">
    <property type="match status" value="1"/>
</dbReference>
<dbReference type="Proteomes" id="UP000198373">
    <property type="component" value="Unassembled WGS sequence"/>
</dbReference>
<dbReference type="SUPFAM" id="SSF52317">
    <property type="entry name" value="Class I glutamine amidotransferase-like"/>
    <property type="match status" value="1"/>
</dbReference>
<evidence type="ECO:0000313" key="3">
    <source>
        <dbReference type="Proteomes" id="UP000198373"/>
    </source>
</evidence>
<protein>
    <submittedName>
        <fullName evidence="2">GMP synthase (Glutamine-hydrolysing)</fullName>
    </submittedName>
</protein>
<dbReference type="InterPro" id="IPR044992">
    <property type="entry name" value="ChyE-like"/>
</dbReference>
<name>A0A239EC29_9ACTN</name>
<evidence type="ECO:0000313" key="2">
    <source>
        <dbReference type="EMBL" id="SNS42157.1"/>
    </source>
</evidence>
<dbReference type="PANTHER" id="PTHR42695">
    <property type="entry name" value="GLUTAMINE AMIDOTRANSFERASE YLR126C-RELATED"/>
    <property type="match status" value="1"/>
</dbReference>
<dbReference type="AlphaFoldDB" id="A0A239EC29"/>
<gene>
    <name evidence="2" type="ORF">SAMN06893096_10444</name>
</gene>
<proteinExistence type="predicted"/>
<dbReference type="CDD" id="cd01741">
    <property type="entry name" value="GATase1_1"/>
    <property type="match status" value="1"/>
</dbReference>